<dbReference type="Gene3D" id="2.40.70.10">
    <property type="entry name" value="Acid Proteases"/>
    <property type="match status" value="1"/>
</dbReference>
<dbReference type="EMBL" id="JBJQND010000017">
    <property type="protein sequence ID" value="KAL3843088.1"/>
    <property type="molecule type" value="Genomic_DNA"/>
</dbReference>
<dbReference type="InterPro" id="IPR021109">
    <property type="entry name" value="Peptidase_aspartic_dom_sf"/>
</dbReference>
<accession>A0ABD3U3P6</accession>
<dbReference type="PANTHER" id="PTHR33198">
    <property type="entry name" value="ANK_REP_REGION DOMAIN-CONTAINING PROTEIN-RELATED"/>
    <property type="match status" value="1"/>
</dbReference>
<dbReference type="Proteomes" id="UP001634394">
    <property type="component" value="Unassembled WGS sequence"/>
</dbReference>
<feature type="domain" description="CCHC-type" evidence="1">
    <location>
        <begin position="210"/>
        <end position="225"/>
    </location>
</feature>
<gene>
    <name evidence="2" type="ORF">ACJMK2_021041</name>
</gene>
<name>A0ABD3U3P6_SINWO</name>
<evidence type="ECO:0000259" key="1">
    <source>
        <dbReference type="SMART" id="SM00343"/>
    </source>
</evidence>
<organism evidence="2 3">
    <name type="scientific">Sinanodonta woodiana</name>
    <name type="common">Chinese pond mussel</name>
    <name type="synonym">Anodonta woodiana</name>
    <dbReference type="NCBI Taxonomy" id="1069815"/>
    <lineage>
        <taxon>Eukaryota</taxon>
        <taxon>Metazoa</taxon>
        <taxon>Spiralia</taxon>
        <taxon>Lophotrochozoa</taxon>
        <taxon>Mollusca</taxon>
        <taxon>Bivalvia</taxon>
        <taxon>Autobranchia</taxon>
        <taxon>Heteroconchia</taxon>
        <taxon>Palaeoheterodonta</taxon>
        <taxon>Unionida</taxon>
        <taxon>Unionoidea</taxon>
        <taxon>Unionidae</taxon>
        <taxon>Unioninae</taxon>
        <taxon>Sinanodonta</taxon>
    </lineage>
</organism>
<dbReference type="Gene3D" id="4.10.60.10">
    <property type="entry name" value="Zinc finger, CCHC-type"/>
    <property type="match status" value="1"/>
</dbReference>
<proteinExistence type="predicted"/>
<dbReference type="SUPFAM" id="SSF50630">
    <property type="entry name" value="Acid proteases"/>
    <property type="match status" value="1"/>
</dbReference>
<dbReference type="InterPro" id="IPR001878">
    <property type="entry name" value="Znf_CCHC"/>
</dbReference>
<keyword evidence="3" id="KW-1185">Reference proteome</keyword>
<protein>
    <recommendedName>
        <fullName evidence="1">CCHC-type domain-containing protein</fullName>
    </recommendedName>
</protein>
<reference evidence="2 3" key="1">
    <citation type="submission" date="2024-11" db="EMBL/GenBank/DDBJ databases">
        <title>Chromosome-level genome assembly of the freshwater bivalve Anodonta woodiana.</title>
        <authorList>
            <person name="Chen X."/>
        </authorList>
    </citation>
    <scope>NUCLEOTIDE SEQUENCE [LARGE SCALE GENOMIC DNA]</scope>
    <source>
        <strain evidence="2">MN2024</strain>
        <tissue evidence="2">Gills</tissue>
    </source>
</reference>
<feature type="domain" description="CCHC-type" evidence="1">
    <location>
        <begin position="229"/>
        <end position="245"/>
    </location>
</feature>
<evidence type="ECO:0000313" key="2">
    <source>
        <dbReference type="EMBL" id="KAL3843088.1"/>
    </source>
</evidence>
<dbReference type="SMART" id="SM00343">
    <property type="entry name" value="ZnF_C2HC"/>
    <property type="match status" value="2"/>
</dbReference>
<dbReference type="PANTHER" id="PTHR33198:SF19">
    <property type="entry name" value="CCHC-TYPE DOMAIN-CONTAINING PROTEIN"/>
    <property type="match status" value="1"/>
</dbReference>
<sequence length="366" mass="41309">MTSGKLPLPFPMEIKGNLMDNWTFFESQWDNYEIATGLDKKKEDNIRAATLLSVMGRECYRIFQHLDIPDGDRKKVSTILKALKEHFIPKTNVIYERYVFNTSDQLQSEGVDVYVTRLRGLSNSCEFGTLQSQMIRDRIVLGTRDSGARSRMLREPDLTLEKAVDMCRASEIADSQMRKLSSTEEVNYASKKKVKHETKKRTSEMEEQSNCRYCGGTHAKRECPAYGKVCSKCKKKNHFAKVCLQSSTPKVNIVEETDSSSDESIYTLNALTDKQWFVNVTMSMPNTTNNKSIKCQIDTGASCNVISTSVLSRIAKQKKLRMVPTKTKLKLYDGSTLLPVGKCVIKCTVGCGDCRQRCSNIIVSSS</sequence>
<evidence type="ECO:0000313" key="3">
    <source>
        <dbReference type="Proteomes" id="UP001634394"/>
    </source>
</evidence>
<dbReference type="AlphaFoldDB" id="A0ABD3U3P6"/>
<comment type="caution">
    <text evidence="2">The sequence shown here is derived from an EMBL/GenBank/DDBJ whole genome shotgun (WGS) entry which is preliminary data.</text>
</comment>